<feature type="region of interest" description="Disordered" evidence="13">
    <location>
        <begin position="213"/>
        <end position="250"/>
    </location>
</feature>
<evidence type="ECO:0000256" key="1">
    <source>
        <dbReference type="ARBA" id="ARBA00004383"/>
    </source>
</evidence>
<dbReference type="InterPro" id="IPR004961">
    <property type="entry name" value="Lipase_chaperone"/>
</dbReference>
<protein>
    <recommendedName>
        <fullName evidence="11">Lipase helper protein</fullName>
    </recommendedName>
    <alternativeName>
        <fullName evidence="12">Lipase modulator</fullName>
    </alternativeName>
</protein>
<reference evidence="15" key="1">
    <citation type="journal article" date="2007" name="J. Mol. Catal., B Enzym.">
        <title>Cloning, expression and characterization of a novel thermal stable and short-chain alcohol tolerant lipase from Burkholderia cepacia strain G63.</title>
        <authorList>
            <person name="Yang J."/>
            <person name="Guo D."/>
            <person name="Yan Y."/>
        </authorList>
    </citation>
    <scope>NUCLEOTIDE SEQUENCE</scope>
    <source>
        <strain evidence="15">G63</strain>
    </source>
</reference>
<evidence type="ECO:0000256" key="6">
    <source>
        <dbReference type="ARBA" id="ARBA00022963"/>
    </source>
</evidence>
<dbReference type="GO" id="GO:0016042">
    <property type="term" value="P:lipid catabolic process"/>
    <property type="evidence" value="ECO:0007669"/>
    <property type="project" value="UniProtKB-KW"/>
</dbReference>
<proteinExistence type="inferred from homology"/>
<evidence type="ECO:0000256" key="7">
    <source>
        <dbReference type="ARBA" id="ARBA00022989"/>
    </source>
</evidence>
<evidence type="ECO:0000256" key="2">
    <source>
        <dbReference type="ARBA" id="ARBA00010358"/>
    </source>
</evidence>
<keyword evidence="3" id="KW-1003">Cell membrane</keyword>
<feature type="compositionally biased region" description="Basic and acidic residues" evidence="13">
    <location>
        <begin position="213"/>
        <end position="222"/>
    </location>
</feature>
<dbReference type="GO" id="GO:0051082">
    <property type="term" value="F:unfolded protein binding"/>
    <property type="evidence" value="ECO:0007669"/>
    <property type="project" value="InterPro"/>
</dbReference>
<keyword evidence="5 14" id="KW-0812">Transmembrane</keyword>
<evidence type="ECO:0000256" key="13">
    <source>
        <dbReference type="SAM" id="MobiDB-lite"/>
    </source>
</evidence>
<sequence length="403" mass="42943">MAAREGRAPLVRRAAIYGGVGLAAIAGVAMWSGAGSHRGTGAAGDAPEAAAVGGVAVAAPQAAVPASAGVPPSLAGSSAPRLPLDAGGHLAKSRTVRDFFDYCLTARSDLSAAALDAFVVREIAAQLDGTVAQAEALDVWHQYRAYLDALATLRDAGAVDESDPGAVRLALDQRTSIAYRTLGDWSQPFFGAEQWRQRYDLARLKITQDRSLTDAQKAERLPRRSSSRCRPTNARRSSSGGPAARGDRPDRAIAEASGATPDAMRAQLTQTLGCPRRRRASRRCSRTMRRPAEPLRGLCGAAYADRVGAGLSPQDRDAQIAALRHGACSRSPAKPYARRRSIWRRGQRALTPGCRRVWRASCRARDVSRRRCCSMVSASVSNAGRMALRARRMHSRAAGPAAR</sequence>
<evidence type="ECO:0000256" key="4">
    <source>
        <dbReference type="ARBA" id="ARBA00022519"/>
    </source>
</evidence>
<dbReference type="SUPFAM" id="SSF158855">
    <property type="entry name" value="Lipase chaperone-like"/>
    <property type="match status" value="1"/>
</dbReference>
<dbReference type="Pfam" id="PF03280">
    <property type="entry name" value="Lipase_chap"/>
    <property type="match status" value="1"/>
</dbReference>
<accession>Q4PJU1</accession>
<keyword evidence="10" id="KW-0143">Chaperone</keyword>
<keyword evidence="7 14" id="KW-1133">Transmembrane helix</keyword>
<evidence type="ECO:0000256" key="11">
    <source>
        <dbReference type="ARBA" id="ARBA00030948"/>
    </source>
</evidence>
<dbReference type="GO" id="GO:0005886">
    <property type="term" value="C:plasma membrane"/>
    <property type="evidence" value="ECO:0007669"/>
    <property type="project" value="UniProtKB-SubCell"/>
</dbReference>
<keyword evidence="9 14" id="KW-0472">Membrane</keyword>
<evidence type="ECO:0000256" key="3">
    <source>
        <dbReference type="ARBA" id="ARBA00022475"/>
    </source>
</evidence>
<evidence type="ECO:0000256" key="12">
    <source>
        <dbReference type="ARBA" id="ARBA00031542"/>
    </source>
</evidence>
<keyword evidence="8" id="KW-0443">Lipid metabolism</keyword>
<keyword evidence="6" id="KW-0442">Lipid degradation</keyword>
<name>Q4PJU1_BURCE</name>
<evidence type="ECO:0000256" key="9">
    <source>
        <dbReference type="ARBA" id="ARBA00023136"/>
    </source>
</evidence>
<keyword evidence="4" id="KW-0997">Cell inner membrane</keyword>
<evidence type="ECO:0000256" key="14">
    <source>
        <dbReference type="SAM" id="Phobius"/>
    </source>
</evidence>
<organism evidence="15">
    <name type="scientific">Burkholderia cepacia</name>
    <name type="common">Pseudomonas cepacia</name>
    <dbReference type="NCBI Taxonomy" id="292"/>
    <lineage>
        <taxon>Bacteria</taxon>
        <taxon>Pseudomonadati</taxon>
        <taxon>Pseudomonadota</taxon>
        <taxon>Betaproteobacteria</taxon>
        <taxon>Burkholderiales</taxon>
        <taxon>Burkholderiaceae</taxon>
        <taxon>Burkholderia</taxon>
        <taxon>Burkholderia cepacia complex</taxon>
    </lineage>
</organism>
<dbReference type="EMBL" id="DQ078752">
    <property type="protein sequence ID" value="AAY82369.2"/>
    <property type="molecule type" value="Genomic_DNA"/>
</dbReference>
<comment type="similarity">
    <text evidence="2">Belongs to the lipase chaperone family.</text>
</comment>
<comment type="subcellular location">
    <subcellularLocation>
        <location evidence="1">Cell inner membrane</location>
        <topology evidence="1">Single-pass membrane protein</topology>
        <orientation evidence="1">Periplasmic side</orientation>
    </subcellularLocation>
</comment>
<dbReference type="AlphaFoldDB" id="Q4PJU1"/>
<evidence type="ECO:0000256" key="10">
    <source>
        <dbReference type="ARBA" id="ARBA00023186"/>
    </source>
</evidence>
<evidence type="ECO:0000313" key="15">
    <source>
        <dbReference type="EMBL" id="AAY82369.2"/>
    </source>
</evidence>
<feature type="transmembrane region" description="Helical" evidence="14">
    <location>
        <begin position="14"/>
        <end position="34"/>
    </location>
</feature>
<evidence type="ECO:0000256" key="5">
    <source>
        <dbReference type="ARBA" id="ARBA00022692"/>
    </source>
</evidence>
<reference evidence="15" key="2">
    <citation type="submission" date="2016-12" db="EMBL/GenBank/DDBJ databases">
        <authorList>
            <person name="Song W.-J."/>
            <person name="Kurnit D.M."/>
        </authorList>
    </citation>
    <scope>NUCLEOTIDE SEQUENCE</scope>
    <source>
        <strain evidence="15">G63</strain>
    </source>
</reference>
<dbReference type="GO" id="GO:0006457">
    <property type="term" value="P:protein folding"/>
    <property type="evidence" value="ECO:0007669"/>
    <property type="project" value="InterPro"/>
</dbReference>
<gene>
    <name evidence="15" type="primary">lipB</name>
</gene>
<evidence type="ECO:0000256" key="8">
    <source>
        <dbReference type="ARBA" id="ARBA00023098"/>
    </source>
</evidence>